<comment type="subcellular location">
    <subcellularLocation>
        <location evidence="1 6">Cell membrane</location>
        <topology evidence="1 6">Multi-pass membrane protein</topology>
    </subcellularLocation>
</comment>
<keyword evidence="2 6" id="KW-1003">Cell membrane</keyword>
<keyword evidence="9" id="KW-1185">Reference proteome</keyword>
<comment type="similarity">
    <text evidence="6">Belongs to the TVP38/TMEM64 family.</text>
</comment>
<name>A0ABS4R997_9BACI</name>
<keyword evidence="4 6" id="KW-1133">Transmembrane helix</keyword>
<feature type="domain" description="VTT" evidence="7">
    <location>
        <begin position="83"/>
        <end position="189"/>
    </location>
</feature>
<dbReference type="RefSeq" id="WP_162840484.1">
    <property type="nucleotide sequence ID" value="NZ_JAGIKZ010000001.1"/>
</dbReference>
<dbReference type="PANTHER" id="PTHR12677:SF59">
    <property type="entry name" value="GOLGI APPARATUS MEMBRANE PROTEIN TVP38-RELATED"/>
    <property type="match status" value="1"/>
</dbReference>
<dbReference type="EMBL" id="JAGIKZ010000001">
    <property type="protein sequence ID" value="MBP2239476.1"/>
    <property type="molecule type" value="Genomic_DNA"/>
</dbReference>
<evidence type="ECO:0000256" key="1">
    <source>
        <dbReference type="ARBA" id="ARBA00004651"/>
    </source>
</evidence>
<evidence type="ECO:0000313" key="9">
    <source>
        <dbReference type="Proteomes" id="UP001519293"/>
    </source>
</evidence>
<gene>
    <name evidence="8" type="ORF">J2Z40_000029</name>
</gene>
<evidence type="ECO:0000256" key="3">
    <source>
        <dbReference type="ARBA" id="ARBA00022692"/>
    </source>
</evidence>
<feature type="transmembrane region" description="Helical" evidence="6">
    <location>
        <begin position="171"/>
        <end position="195"/>
    </location>
</feature>
<sequence length="237" mass="27262">MERELHNYGGGVINKRIKVITIVILLFIAVILLFNSNLYEIIKSGDIESIQLFLGENLLYTLGITFLIMIIQNSLTLIPLILIISLNIAIYGFVYGFLWSWMTSVFSSMLVFLVIRSGFQEWLLKKINLNILSNGDKQGFTYVLQARVFPFVPTSLINISAAISTIRMKDFILATSIGNFIYFFILALIPAGLISGKINEYVLGFLAFLFIFLFYFFRKYFIKQKEVREAIVREEEK</sequence>
<keyword evidence="3 6" id="KW-0812">Transmembrane</keyword>
<dbReference type="InterPro" id="IPR032816">
    <property type="entry name" value="VTT_dom"/>
</dbReference>
<keyword evidence="5 6" id="KW-0472">Membrane</keyword>
<evidence type="ECO:0000259" key="7">
    <source>
        <dbReference type="Pfam" id="PF09335"/>
    </source>
</evidence>
<feature type="transmembrane region" description="Helical" evidence="6">
    <location>
        <begin position="139"/>
        <end position="159"/>
    </location>
</feature>
<dbReference type="Pfam" id="PF09335">
    <property type="entry name" value="VTT_dom"/>
    <property type="match status" value="1"/>
</dbReference>
<dbReference type="Proteomes" id="UP001519293">
    <property type="component" value="Unassembled WGS sequence"/>
</dbReference>
<feature type="transmembrane region" description="Helical" evidence="6">
    <location>
        <begin position="101"/>
        <end position="119"/>
    </location>
</feature>
<evidence type="ECO:0000256" key="6">
    <source>
        <dbReference type="RuleBase" id="RU366058"/>
    </source>
</evidence>
<accession>A0ABS4R997</accession>
<protein>
    <recommendedName>
        <fullName evidence="6">TVP38/TMEM64 family membrane protein</fullName>
    </recommendedName>
</protein>
<evidence type="ECO:0000313" key="8">
    <source>
        <dbReference type="EMBL" id="MBP2239476.1"/>
    </source>
</evidence>
<feature type="transmembrane region" description="Helical" evidence="6">
    <location>
        <begin position="20"/>
        <end position="38"/>
    </location>
</feature>
<evidence type="ECO:0000256" key="4">
    <source>
        <dbReference type="ARBA" id="ARBA00022989"/>
    </source>
</evidence>
<dbReference type="InterPro" id="IPR015414">
    <property type="entry name" value="TMEM64"/>
</dbReference>
<dbReference type="PANTHER" id="PTHR12677">
    <property type="entry name" value="GOLGI APPARATUS MEMBRANE PROTEIN TVP38-RELATED"/>
    <property type="match status" value="1"/>
</dbReference>
<organism evidence="8 9">
    <name type="scientific">Cytobacillus eiseniae</name>
    <dbReference type="NCBI Taxonomy" id="762947"/>
    <lineage>
        <taxon>Bacteria</taxon>
        <taxon>Bacillati</taxon>
        <taxon>Bacillota</taxon>
        <taxon>Bacilli</taxon>
        <taxon>Bacillales</taxon>
        <taxon>Bacillaceae</taxon>
        <taxon>Cytobacillus</taxon>
    </lineage>
</organism>
<evidence type="ECO:0000256" key="5">
    <source>
        <dbReference type="ARBA" id="ARBA00023136"/>
    </source>
</evidence>
<proteinExistence type="inferred from homology"/>
<reference evidence="8 9" key="1">
    <citation type="submission" date="2021-03" db="EMBL/GenBank/DDBJ databases">
        <title>Genomic Encyclopedia of Type Strains, Phase IV (KMG-IV): sequencing the most valuable type-strain genomes for metagenomic binning, comparative biology and taxonomic classification.</title>
        <authorList>
            <person name="Goeker M."/>
        </authorList>
    </citation>
    <scope>NUCLEOTIDE SEQUENCE [LARGE SCALE GENOMIC DNA]</scope>
    <source>
        <strain evidence="8 9">DSM 26675</strain>
    </source>
</reference>
<feature type="transmembrane region" description="Helical" evidence="6">
    <location>
        <begin position="201"/>
        <end position="218"/>
    </location>
</feature>
<comment type="caution">
    <text evidence="8">The sequence shown here is derived from an EMBL/GenBank/DDBJ whole genome shotgun (WGS) entry which is preliminary data.</text>
</comment>
<evidence type="ECO:0000256" key="2">
    <source>
        <dbReference type="ARBA" id="ARBA00022475"/>
    </source>
</evidence>